<dbReference type="SMART" id="SM00829">
    <property type="entry name" value="PKS_ER"/>
    <property type="match status" value="1"/>
</dbReference>
<dbReference type="PANTHER" id="PTHR44154:SF1">
    <property type="entry name" value="QUINONE OXIDOREDUCTASE"/>
    <property type="match status" value="1"/>
</dbReference>
<accession>A0A8X7C2E9</accession>
<dbReference type="AlphaFoldDB" id="A0A8X7C2E9"/>
<dbReference type="InterPro" id="IPR020843">
    <property type="entry name" value="ER"/>
</dbReference>
<dbReference type="InterPro" id="IPR013149">
    <property type="entry name" value="ADH-like_C"/>
</dbReference>
<dbReference type="Gene3D" id="3.40.50.720">
    <property type="entry name" value="NAD(P)-binding Rossmann-like Domain"/>
    <property type="match status" value="1"/>
</dbReference>
<name>A0A8X7C2E9_9ARAC</name>
<dbReference type="Pfam" id="PF08240">
    <property type="entry name" value="ADH_N"/>
    <property type="match status" value="1"/>
</dbReference>
<protein>
    <submittedName>
        <fullName evidence="3">Quinone oxidoreductase</fullName>
    </submittedName>
</protein>
<dbReference type="InterPro" id="IPR013154">
    <property type="entry name" value="ADH-like_N"/>
</dbReference>
<gene>
    <name evidence="3" type="primary">Cryz</name>
    <name evidence="3" type="ORF">TNIN_337281</name>
</gene>
<comment type="caution">
    <text evidence="3">The sequence shown here is derived from an EMBL/GenBank/DDBJ whole genome shotgun (WGS) entry which is preliminary data.</text>
</comment>
<evidence type="ECO:0000313" key="3">
    <source>
        <dbReference type="EMBL" id="GFY54406.1"/>
    </source>
</evidence>
<dbReference type="CDD" id="cd08253">
    <property type="entry name" value="zeta_crystallin"/>
    <property type="match status" value="1"/>
</dbReference>
<organism evidence="3 4">
    <name type="scientific">Trichonephila inaurata madagascariensis</name>
    <dbReference type="NCBI Taxonomy" id="2747483"/>
    <lineage>
        <taxon>Eukaryota</taxon>
        <taxon>Metazoa</taxon>
        <taxon>Ecdysozoa</taxon>
        <taxon>Arthropoda</taxon>
        <taxon>Chelicerata</taxon>
        <taxon>Arachnida</taxon>
        <taxon>Araneae</taxon>
        <taxon>Araneomorphae</taxon>
        <taxon>Entelegynae</taxon>
        <taxon>Araneoidea</taxon>
        <taxon>Nephilidae</taxon>
        <taxon>Trichonephila</taxon>
        <taxon>Trichonephila inaurata</taxon>
    </lineage>
</organism>
<dbReference type="Proteomes" id="UP000886998">
    <property type="component" value="Unassembled WGS sequence"/>
</dbReference>
<dbReference type="PANTHER" id="PTHR44154">
    <property type="entry name" value="QUINONE OXIDOREDUCTASE"/>
    <property type="match status" value="1"/>
</dbReference>
<feature type="domain" description="Enoyl reductase (ER)" evidence="2">
    <location>
        <begin position="10"/>
        <end position="322"/>
    </location>
</feature>
<dbReference type="SUPFAM" id="SSF51735">
    <property type="entry name" value="NAD(P)-binding Rossmann-fold domains"/>
    <property type="match status" value="1"/>
</dbReference>
<dbReference type="GO" id="GO:0070402">
    <property type="term" value="F:NADPH binding"/>
    <property type="evidence" value="ECO:0007669"/>
    <property type="project" value="TreeGrafter"/>
</dbReference>
<dbReference type="Pfam" id="PF00107">
    <property type="entry name" value="ADH_zinc_N"/>
    <property type="match status" value="1"/>
</dbReference>
<dbReference type="OrthoDB" id="48317at2759"/>
<evidence type="ECO:0000259" key="2">
    <source>
        <dbReference type="SMART" id="SM00829"/>
    </source>
</evidence>
<dbReference type="GO" id="GO:0003730">
    <property type="term" value="F:mRNA 3'-UTR binding"/>
    <property type="evidence" value="ECO:0007669"/>
    <property type="project" value="TreeGrafter"/>
</dbReference>
<dbReference type="InterPro" id="IPR051603">
    <property type="entry name" value="Zinc-ADH_QOR/CCCR"/>
</dbReference>
<dbReference type="GO" id="GO:0005829">
    <property type="term" value="C:cytosol"/>
    <property type="evidence" value="ECO:0007669"/>
    <property type="project" value="TreeGrafter"/>
</dbReference>
<dbReference type="FunFam" id="3.40.50.720:FF:000244">
    <property type="entry name" value="quinone oxidoreductase"/>
    <property type="match status" value="1"/>
</dbReference>
<reference evidence="3" key="1">
    <citation type="submission" date="2020-08" db="EMBL/GenBank/DDBJ databases">
        <title>Multicomponent nature underlies the extraordinary mechanical properties of spider dragline silk.</title>
        <authorList>
            <person name="Kono N."/>
            <person name="Nakamura H."/>
            <person name="Mori M."/>
            <person name="Yoshida Y."/>
            <person name="Ohtoshi R."/>
            <person name="Malay A.D."/>
            <person name="Moran D.A.P."/>
            <person name="Tomita M."/>
            <person name="Numata K."/>
            <person name="Arakawa K."/>
        </authorList>
    </citation>
    <scope>NUCLEOTIDE SEQUENCE</scope>
</reference>
<dbReference type="InterPro" id="IPR036291">
    <property type="entry name" value="NAD(P)-bd_dom_sf"/>
</dbReference>
<dbReference type="InterPro" id="IPR011032">
    <property type="entry name" value="GroES-like_sf"/>
</dbReference>
<proteinExistence type="predicted"/>
<dbReference type="Gene3D" id="3.90.180.10">
    <property type="entry name" value="Medium-chain alcohol dehydrogenases, catalytic domain"/>
    <property type="match status" value="1"/>
</dbReference>
<evidence type="ECO:0000313" key="4">
    <source>
        <dbReference type="Proteomes" id="UP000886998"/>
    </source>
</evidence>
<keyword evidence="4" id="KW-1185">Reference proteome</keyword>
<sequence>MNAIRIEKFGSEKVLELKFVEIPKPTEPTVVVKVIAAGVNPVDTYIRSGGFYTVPELPFTLGKDGAGIVHELGAGVTNFKVGQRVFICSRSVHKYGTYAEYAVVKEEELFPLNDCLSFEEGAAIGIPYFTAYCALVLKARCCTNETVFIHGASGSVGLASIQIAKHLGLKVIGTAGTEEGMAMVKNTGADFVLNHKEKKYLEKLAEITDNVGVNIIVEMLANVNLNKDLDVLAPRGRLAIVGSRGTCQVDPRKMMVPEVNVIGVALLSSTKEEWKETSEFIIKGIEEGWVKPIIDKKYPLAKACDAHRDIIHSSGAKGKLILSVQDP</sequence>
<dbReference type="EMBL" id="BMAV01009849">
    <property type="protein sequence ID" value="GFY54406.1"/>
    <property type="molecule type" value="Genomic_DNA"/>
</dbReference>
<dbReference type="SUPFAM" id="SSF50129">
    <property type="entry name" value="GroES-like"/>
    <property type="match status" value="1"/>
</dbReference>
<keyword evidence="1" id="KW-0521">NADP</keyword>
<dbReference type="GO" id="GO:0003960">
    <property type="term" value="F:quinone reductase (NADPH) activity"/>
    <property type="evidence" value="ECO:0007669"/>
    <property type="project" value="TreeGrafter"/>
</dbReference>
<evidence type="ECO:0000256" key="1">
    <source>
        <dbReference type="ARBA" id="ARBA00022857"/>
    </source>
</evidence>